<dbReference type="InterPro" id="IPR036412">
    <property type="entry name" value="HAD-like_sf"/>
</dbReference>
<feature type="signal peptide" evidence="2">
    <location>
        <begin position="1"/>
        <end position="28"/>
    </location>
</feature>
<dbReference type="Gene3D" id="3.40.50.1000">
    <property type="entry name" value="HAD superfamily/HAD-like"/>
    <property type="match status" value="1"/>
</dbReference>
<evidence type="ECO:0000313" key="4">
    <source>
        <dbReference type="Proteomes" id="UP001223978"/>
    </source>
</evidence>
<comment type="caution">
    <text evidence="3">The sequence shown here is derived from an EMBL/GenBank/DDBJ whole genome shotgun (WGS) entry which is preliminary data.</text>
</comment>
<dbReference type="PANTHER" id="PTHR31284">
    <property type="entry name" value="ACID PHOSPHATASE-LIKE PROTEIN"/>
    <property type="match status" value="1"/>
</dbReference>
<dbReference type="Pfam" id="PF03767">
    <property type="entry name" value="Acid_phosphat_B"/>
    <property type="match status" value="1"/>
</dbReference>
<dbReference type="EMBL" id="JASCIQ010000041">
    <property type="protein sequence ID" value="MDI3408118.1"/>
    <property type="molecule type" value="Genomic_DNA"/>
</dbReference>
<dbReference type="InterPro" id="IPR005519">
    <property type="entry name" value="Acid_phosphat_B-like"/>
</dbReference>
<sequence>MALSRRAMVTGIAAGTVLPLAAQSQAQAQAQADAAGDEVQNILSTAAAWRQTAAERDMLYRQAFNIAADRLDAALRGEGQQRRGRRPLAFVSDVDDTVLSSDTYWARLLSAGKQAFDDELWDAWVRENGPTPTPGAVEFTHYAESRGVQVFYVSSRDQGPDTHELGVANLRHAGLAFADDAHVTMLRDSSDKEPAQRAIAAEYDVIAYLGDNLNDFARRYYVKSVSERKALATEDSERFGRDFILFPNNTDGHWMRAIFGESEPADTPAYRARMLQAAQGLVT</sequence>
<feature type="chain" id="PRO_5047020334" evidence="2">
    <location>
        <begin position="29"/>
        <end position="283"/>
    </location>
</feature>
<keyword evidence="4" id="KW-1185">Reference proteome</keyword>
<keyword evidence="1 2" id="KW-0732">Signal</keyword>
<dbReference type="Proteomes" id="UP001223978">
    <property type="component" value="Unassembled WGS sequence"/>
</dbReference>
<evidence type="ECO:0000256" key="1">
    <source>
        <dbReference type="ARBA" id="ARBA00022729"/>
    </source>
</evidence>
<evidence type="ECO:0000256" key="2">
    <source>
        <dbReference type="SAM" id="SignalP"/>
    </source>
</evidence>
<organism evidence="3 4">
    <name type="scientific">Streptomyces cavernicola</name>
    <dbReference type="NCBI Taxonomy" id="3043613"/>
    <lineage>
        <taxon>Bacteria</taxon>
        <taxon>Bacillati</taxon>
        <taxon>Actinomycetota</taxon>
        <taxon>Actinomycetes</taxon>
        <taxon>Kitasatosporales</taxon>
        <taxon>Streptomycetaceae</taxon>
        <taxon>Streptomyces</taxon>
    </lineage>
</organism>
<dbReference type="PANTHER" id="PTHR31284:SF10">
    <property type="entry name" value="ACID PHOSPHATASE-LIKE PROTEIN"/>
    <property type="match status" value="1"/>
</dbReference>
<dbReference type="InterPro" id="IPR023214">
    <property type="entry name" value="HAD_sf"/>
</dbReference>
<protein>
    <submittedName>
        <fullName evidence="3">HAD family acid phosphatase</fullName>
    </submittedName>
</protein>
<dbReference type="SUPFAM" id="SSF56784">
    <property type="entry name" value="HAD-like"/>
    <property type="match status" value="1"/>
</dbReference>
<proteinExistence type="predicted"/>
<dbReference type="InterPro" id="IPR006311">
    <property type="entry name" value="TAT_signal"/>
</dbReference>
<reference evidence="3 4" key="1">
    <citation type="submission" date="2023-05" db="EMBL/GenBank/DDBJ databases">
        <title>Draft genome sequence of Streptomyces sp. B-S-A6 isolated from a cave soil in Thailand.</title>
        <authorList>
            <person name="Chamroensaksri N."/>
            <person name="Muangham S."/>
        </authorList>
    </citation>
    <scope>NUCLEOTIDE SEQUENCE [LARGE SCALE GENOMIC DNA]</scope>
    <source>
        <strain evidence="3 4">B-S-A6</strain>
    </source>
</reference>
<dbReference type="PROSITE" id="PS51318">
    <property type="entry name" value="TAT"/>
    <property type="match status" value="1"/>
</dbReference>
<accession>A0ABT6SIW8</accession>
<gene>
    <name evidence="3" type="ORF">QIS96_30420</name>
</gene>
<evidence type="ECO:0000313" key="3">
    <source>
        <dbReference type="EMBL" id="MDI3408118.1"/>
    </source>
</evidence>
<dbReference type="RefSeq" id="WP_282546027.1">
    <property type="nucleotide sequence ID" value="NZ_JASCIQ010000041.1"/>
</dbReference>
<name>A0ABT6SIW8_9ACTN</name>